<accession>A0ACA8R637</accession>
<sequence>MSSVSADEYYFSSGNITNASLQGVIDNNTPDEVIINLDDGEYSLGQINVTRNATIQGNSSGNVKIAGSGILFNITSSNVKIINLTITGYTSAIVGNSGDLTVIGNNVTTSGVSISISGSGGNLSNIVIEDNVIVSSVSNGNYGAVFVNGNGMAVSFVSFINNSIRGNGTSNSNGVRINSRGINNLTFDGNNITRTSGTGITLSVHSSNNTNITFANNIITGGPSHSIGLEADSSNNTNITFTNNNITGGDYGVYMHADKKSKNNNITFANNNITGRETYLELSNSSNTNIIFTDNNITATYGYGVSLSVHSSSNTNITFTDNNITGTSGSGVYLVAYRSNNTNIICTDNNITGTSGNGLSLEAYTNNNTNIIFANNNITGGGHGVYISFNSYQGDLGGNNTNVSGFMFLNNTINATGGSGFYFVDTTFNQRPKKVVDFIIRGNTIFASNTVLGFDSSADSSPTNFSLFDVIVEYNRILSPVGVNFNGSYSNSSFDYNWWGDNSPPSGVTVNYYFVVNVIIQSLFGGHGVFNYTIGLNDSEASFDASLLPEFFVYGNSSLNNTVADARNNNSLELDSDTSSFVFNFTIDNQTFSFVSDVYVNNTGGDDDNVGDSWNTAVATIKRALELVVPGGTIHIAGTGTDYTGVNNTNLIINKPVNIVGEYGNVKIDGSGTLFNITASNVKIINLTITGYTSAIVGNSSDLTVTGNNITTSGVSISISGSGGDLSNIVIEDNFIVSSVSNIGAVFVNGNGMAISFVSFINNSIRGNGIINSSGVRINSKGISNLIFDGNNITGKSRGVYLVAYSSNNTNITFANNNITGVSYGVYVYSYDGNVSGVLFLNNTINATVGSGFYFVNDGSSAINVTDFVIRGNNIFASNAGLNFSGLKTGSLVNVNVEYNRIIANTGVNMAGFDNGSSFDFNWWGVNDITDLLLGVDTVNHFILNVTNLTSLDDLRFGDNVSFAFLVLNTSMNNSGVEYLPYFVVNCTYNNQNFTVDNFGNFTGNWTMSSGTQVVAATLDSQYAVLAFNTNSSIIVSDVSIGDTVVISGQLSNYTGDGSDSLTVIVDRNTHSVSINSTGGWNLSYLTNLIGNITVTVSFNGNESYTAFTNTTSFVVVRLASNSSINIPENIKVSQTVLISGVLNDKNSIPIADANLEVIVGGESFNVTTDSVGVWSLNFTPERVGVFNLFLVYLGDDWYAGFVENKAFNVSKLTTNSTIVVPDGVHVGDTAVITGQLANYTVIGFVNVTVDGKSYTVVVDSTGGNWTVNHLTNHTGVYNMTVSYTESDTSNYTSFTNTTSFNVLKNSTNSSISVVDVQVGTNATITGVLANFTVIGFVNVTVDGIFYSNVVVDSTGGNWSVSHLTNHTGTHDVIVGYIESDTGNYTGFSNSTSFDVVKLASNSSINIPGNIKVNQTVLISGVLTDENAIPIADANLEVIVGGESFYVTTDSFGGWSLNFTPEHSGVFNLFLVYWGDDWYVGFVENMAFNVSKLATTSSIVIPSNVKVDKSITVSGVLTSGGKPLANRVISVVVEGKTYKVITNGDGVWKLSYTPKKAGKSTMKVSFAGGDVFAGFNVSKSFDVIGKAKIQIVKITKIAKVGKYKGFNLYSKTYTIKNVGSAVGSKEYTKYFKNWYLEKLSKNNGVKYQFSAKSRILKVQFKNLGVGKQVKFKIYVTFKKRQ</sequence>
<proteinExistence type="predicted"/>
<name>A0ACA8R637_METAZ</name>
<evidence type="ECO:0000313" key="1">
    <source>
        <dbReference type="EMBL" id="BBL62579.1"/>
    </source>
</evidence>
<keyword evidence="2" id="KW-1185">Reference proteome</keyword>
<dbReference type="EMBL" id="AP019779">
    <property type="protein sequence ID" value="BBL62579.1"/>
    <property type="molecule type" value="Genomic_DNA"/>
</dbReference>
<dbReference type="Proteomes" id="UP000825015">
    <property type="component" value="Chromosome"/>
</dbReference>
<protein>
    <submittedName>
        <fullName evidence="1">Uncharacterized protein</fullName>
    </submittedName>
</protein>
<evidence type="ECO:0000313" key="2">
    <source>
        <dbReference type="Proteomes" id="UP000825015"/>
    </source>
</evidence>
<organism evidence="1 2">
    <name type="scientific">Methanobrevibacter arboriphilus</name>
    <dbReference type="NCBI Taxonomy" id="39441"/>
    <lineage>
        <taxon>Archaea</taxon>
        <taxon>Methanobacteriati</taxon>
        <taxon>Methanobacteriota</taxon>
        <taxon>Methanomada group</taxon>
        <taxon>Methanobacteria</taxon>
        <taxon>Methanobacteriales</taxon>
        <taxon>Methanobacteriaceae</taxon>
        <taxon>Methanobrevibacter</taxon>
    </lineage>
</organism>
<reference evidence="1" key="1">
    <citation type="submission" date="2019-06" db="EMBL/GenBank/DDBJ databases">
        <title>Complete genome sequence of Methanobrevibacter arboriphilus strain SA.</title>
        <authorList>
            <person name="Asakawa S."/>
        </authorList>
    </citation>
    <scope>NUCLEOTIDE SEQUENCE</scope>
    <source>
        <strain evidence="1">SA</strain>
    </source>
</reference>
<gene>
    <name evidence="1" type="ORF">MarbSA_16190</name>
</gene>